<dbReference type="OrthoDB" id="3624387at2"/>
<feature type="compositionally biased region" description="Polar residues" evidence="1">
    <location>
        <begin position="1"/>
        <end position="12"/>
    </location>
</feature>
<keyword evidence="3" id="KW-1185">Reference proteome</keyword>
<reference evidence="2 3" key="1">
    <citation type="submission" date="2016-04" db="EMBL/GenBank/DDBJ databases">
        <title>Complete genome sequence and analysis of deep-sea sediment isolate, Amycolatopsis sp. WP1.</title>
        <authorList>
            <person name="Wang H."/>
            <person name="Chen S."/>
            <person name="Wu Q."/>
        </authorList>
    </citation>
    <scope>NUCLEOTIDE SEQUENCE [LARGE SCALE GENOMIC DNA]</scope>
    <source>
        <strain evidence="2 3">WP1</strain>
    </source>
</reference>
<sequence>MASGEETSLTTPDTPPGSGGFLDQLGDAVGDLGKLAHATGSSAGAPSGGYSFEPDQLNEIAREWDDLAEAYTGDILLAERLARVEGPGAEYASGDNALCVRQSGEALLSALWSRIEYCRSQAEKFRAAAGQYAEAEASAGDQIGNQGGSL</sequence>
<dbReference type="AlphaFoldDB" id="A0A344LF94"/>
<proteinExistence type="predicted"/>
<feature type="region of interest" description="Disordered" evidence="1">
    <location>
        <begin position="1"/>
        <end position="23"/>
    </location>
</feature>
<accession>A0A344LF94</accession>
<dbReference type="KEGG" id="aab:A4R43_33295"/>
<evidence type="ECO:0000313" key="2">
    <source>
        <dbReference type="EMBL" id="AXB46718.1"/>
    </source>
</evidence>
<dbReference type="Proteomes" id="UP000250434">
    <property type="component" value="Chromosome"/>
</dbReference>
<evidence type="ECO:0000256" key="1">
    <source>
        <dbReference type="SAM" id="MobiDB-lite"/>
    </source>
</evidence>
<evidence type="ECO:0008006" key="4">
    <source>
        <dbReference type="Google" id="ProtNLM"/>
    </source>
</evidence>
<organism evidence="2 3">
    <name type="scientific">Amycolatopsis albispora</name>
    <dbReference type="NCBI Taxonomy" id="1804986"/>
    <lineage>
        <taxon>Bacteria</taxon>
        <taxon>Bacillati</taxon>
        <taxon>Actinomycetota</taxon>
        <taxon>Actinomycetes</taxon>
        <taxon>Pseudonocardiales</taxon>
        <taxon>Pseudonocardiaceae</taxon>
        <taxon>Amycolatopsis</taxon>
    </lineage>
</organism>
<dbReference type="EMBL" id="CP015163">
    <property type="protein sequence ID" value="AXB46718.1"/>
    <property type="molecule type" value="Genomic_DNA"/>
</dbReference>
<name>A0A344LF94_9PSEU</name>
<gene>
    <name evidence="2" type="ORF">A4R43_33295</name>
</gene>
<evidence type="ECO:0000313" key="3">
    <source>
        <dbReference type="Proteomes" id="UP000250434"/>
    </source>
</evidence>
<protein>
    <recommendedName>
        <fullName evidence="4">PE domain-containing protein</fullName>
    </recommendedName>
</protein>